<reference evidence="1 2" key="1">
    <citation type="journal article" date="2019" name="Nat. Med.">
        <title>A library of human gut bacterial isolates paired with longitudinal multiomics data enables mechanistic microbiome research.</title>
        <authorList>
            <person name="Poyet M."/>
            <person name="Groussin M."/>
            <person name="Gibbons S.M."/>
            <person name="Avila-Pacheco J."/>
            <person name="Jiang X."/>
            <person name="Kearney S.M."/>
            <person name="Perrotta A.R."/>
            <person name="Berdy B."/>
            <person name="Zhao S."/>
            <person name="Lieberman T.D."/>
            <person name="Swanson P.K."/>
            <person name="Smith M."/>
            <person name="Roesemann S."/>
            <person name="Alexander J.E."/>
            <person name="Rich S.A."/>
            <person name="Livny J."/>
            <person name="Vlamakis H."/>
            <person name="Clish C."/>
            <person name="Bullock K."/>
            <person name="Deik A."/>
            <person name="Scott J."/>
            <person name="Pierce K.A."/>
            <person name="Xavier R.J."/>
            <person name="Alm E.J."/>
        </authorList>
    </citation>
    <scope>NUCLEOTIDE SEQUENCE [LARGE SCALE GENOMIC DNA]</scope>
    <source>
        <strain evidence="1 2">BIOML-A2</strain>
    </source>
</reference>
<dbReference type="AlphaFoldDB" id="A0A5B3G9I1"/>
<organism evidence="1 2">
    <name type="scientific">Alistipes shahii</name>
    <dbReference type="NCBI Taxonomy" id="328814"/>
    <lineage>
        <taxon>Bacteria</taxon>
        <taxon>Pseudomonadati</taxon>
        <taxon>Bacteroidota</taxon>
        <taxon>Bacteroidia</taxon>
        <taxon>Bacteroidales</taxon>
        <taxon>Rikenellaceae</taxon>
        <taxon>Alistipes</taxon>
    </lineage>
</organism>
<proteinExistence type="predicted"/>
<sequence>MPEIIELTKSSAASLDCLSYMIELRRKNILKAESFLMQHRDSLSPERIAQIEQDLEDMRSGLHNMETDYCSIAGEPYTDKRNS</sequence>
<comment type="caution">
    <text evidence="1">The sequence shown here is derived from an EMBL/GenBank/DDBJ whole genome shotgun (WGS) entry which is preliminary data.</text>
</comment>
<dbReference type="Proteomes" id="UP000323567">
    <property type="component" value="Unassembled WGS sequence"/>
</dbReference>
<gene>
    <name evidence="1" type="ORF">F2Y13_07900</name>
</gene>
<protein>
    <submittedName>
        <fullName evidence="1">Uncharacterized protein</fullName>
    </submittedName>
</protein>
<evidence type="ECO:0000313" key="1">
    <source>
        <dbReference type="EMBL" id="KAA2370244.1"/>
    </source>
</evidence>
<dbReference type="RefSeq" id="WP_149887308.1">
    <property type="nucleotide sequence ID" value="NZ_CATVWL010000033.1"/>
</dbReference>
<accession>A0A5B3G9I1</accession>
<name>A0A5B3G9I1_9BACT</name>
<dbReference type="EMBL" id="VVXK01000009">
    <property type="protein sequence ID" value="KAA2370244.1"/>
    <property type="molecule type" value="Genomic_DNA"/>
</dbReference>
<evidence type="ECO:0000313" key="2">
    <source>
        <dbReference type="Proteomes" id="UP000323567"/>
    </source>
</evidence>